<dbReference type="PRINTS" id="PR00834">
    <property type="entry name" value="PROTEASES2C"/>
</dbReference>
<dbReference type="InterPro" id="IPR009003">
    <property type="entry name" value="Peptidase_S1_PA"/>
</dbReference>
<dbReference type="SUPFAM" id="SSF50494">
    <property type="entry name" value="Trypsin-like serine proteases"/>
    <property type="match status" value="1"/>
</dbReference>
<keyword evidence="2" id="KW-0645">Protease</keyword>
<dbReference type="PANTHER" id="PTHR22939">
    <property type="entry name" value="SERINE PROTEASE FAMILY S1C HTRA-RELATED"/>
    <property type="match status" value="1"/>
</dbReference>
<dbReference type="InterPro" id="IPR001478">
    <property type="entry name" value="PDZ"/>
</dbReference>
<keyword evidence="6" id="KW-1185">Reference proteome</keyword>
<reference evidence="5" key="1">
    <citation type="submission" date="2021-01" db="EMBL/GenBank/DDBJ databases">
        <title>Modified the classification status of verrucomicrobia.</title>
        <authorList>
            <person name="Feng X."/>
        </authorList>
    </citation>
    <scope>NUCLEOTIDE SEQUENCE</scope>
    <source>
        <strain evidence="5">_KCTC 22039</strain>
    </source>
</reference>
<dbReference type="EMBL" id="JAENIM010000039">
    <property type="protein sequence ID" value="MBK1791592.1"/>
    <property type="molecule type" value="Genomic_DNA"/>
</dbReference>
<comment type="caution">
    <text evidence="5">The sequence shown here is derived from an EMBL/GenBank/DDBJ whole genome shotgun (WGS) entry which is preliminary data.</text>
</comment>
<dbReference type="PANTHER" id="PTHR22939:SF129">
    <property type="entry name" value="SERINE PROTEASE HTRA2, MITOCHONDRIAL"/>
    <property type="match status" value="1"/>
</dbReference>
<dbReference type="Gene3D" id="2.40.10.120">
    <property type="match status" value="1"/>
</dbReference>
<dbReference type="Proteomes" id="UP000624703">
    <property type="component" value="Unassembled WGS sequence"/>
</dbReference>
<dbReference type="GO" id="GO:0004252">
    <property type="term" value="F:serine-type endopeptidase activity"/>
    <property type="evidence" value="ECO:0007669"/>
    <property type="project" value="InterPro"/>
</dbReference>
<organism evidence="5 6">
    <name type="scientific">Persicirhabdus sediminis</name>
    <dbReference type="NCBI Taxonomy" id="454144"/>
    <lineage>
        <taxon>Bacteria</taxon>
        <taxon>Pseudomonadati</taxon>
        <taxon>Verrucomicrobiota</taxon>
        <taxon>Verrucomicrobiia</taxon>
        <taxon>Verrucomicrobiales</taxon>
        <taxon>Verrucomicrobiaceae</taxon>
        <taxon>Persicirhabdus</taxon>
    </lineage>
</organism>
<gene>
    <name evidence="5" type="ORF">JIN82_10555</name>
</gene>
<comment type="similarity">
    <text evidence="1">Belongs to the peptidase S1C family.</text>
</comment>
<evidence type="ECO:0000313" key="6">
    <source>
        <dbReference type="Proteomes" id="UP000624703"/>
    </source>
</evidence>
<sequence>MITASVIASGASAWAEPVEDYYFNYRKAPENLEDLKAIQSALQTHLERARAATVSIDLGEGFGSGVIISEDGLVMTAAHVSGGVDKELTIILNDGTRLAAKSLGLVSTTDSALVKITEEGKYPFVNYDKDDRTRLGHWVFALGHSGGFDQERGPVLRLGRVVGFSDTTLQTDCKVIGGDSGGPLFDLNGQVVAINSRVQMTMEQNMHVPVRDFIRNWDELMAGEFIGDGPFAQRPERGNGFVGVLTEDSDAGIRVVQLETDGPAERAGVEVGDIIVKLADIEVANKDELRAVLAELSAKDEVKLVVERNGEILQLEFELDVR</sequence>
<dbReference type="GO" id="GO:0006508">
    <property type="term" value="P:proteolysis"/>
    <property type="evidence" value="ECO:0007669"/>
    <property type="project" value="UniProtKB-KW"/>
</dbReference>
<dbReference type="Gene3D" id="2.30.42.10">
    <property type="match status" value="1"/>
</dbReference>
<dbReference type="AlphaFoldDB" id="A0A8J7MEN3"/>
<proteinExistence type="inferred from homology"/>
<evidence type="ECO:0000313" key="5">
    <source>
        <dbReference type="EMBL" id="MBK1791592.1"/>
    </source>
</evidence>
<evidence type="ECO:0000259" key="4">
    <source>
        <dbReference type="PROSITE" id="PS50106"/>
    </source>
</evidence>
<evidence type="ECO:0000256" key="2">
    <source>
        <dbReference type="ARBA" id="ARBA00022670"/>
    </source>
</evidence>
<dbReference type="Pfam" id="PF13180">
    <property type="entry name" value="PDZ_2"/>
    <property type="match status" value="1"/>
</dbReference>
<dbReference type="InterPro" id="IPR036034">
    <property type="entry name" value="PDZ_sf"/>
</dbReference>
<dbReference type="SMART" id="SM00228">
    <property type="entry name" value="PDZ"/>
    <property type="match status" value="1"/>
</dbReference>
<keyword evidence="3" id="KW-0378">Hydrolase</keyword>
<name>A0A8J7MEN3_9BACT</name>
<feature type="domain" description="PDZ" evidence="4">
    <location>
        <begin position="233"/>
        <end position="310"/>
    </location>
</feature>
<protein>
    <submittedName>
        <fullName evidence="5">Trypsin-like peptidase domain-containing protein</fullName>
    </submittedName>
</protein>
<dbReference type="InterPro" id="IPR001940">
    <property type="entry name" value="Peptidase_S1C"/>
</dbReference>
<dbReference type="SUPFAM" id="SSF50156">
    <property type="entry name" value="PDZ domain-like"/>
    <property type="match status" value="1"/>
</dbReference>
<dbReference type="PROSITE" id="PS50106">
    <property type="entry name" value="PDZ"/>
    <property type="match status" value="1"/>
</dbReference>
<accession>A0A8J7MEN3</accession>
<evidence type="ECO:0000256" key="3">
    <source>
        <dbReference type="ARBA" id="ARBA00022801"/>
    </source>
</evidence>
<dbReference type="Pfam" id="PF13365">
    <property type="entry name" value="Trypsin_2"/>
    <property type="match status" value="1"/>
</dbReference>
<evidence type="ECO:0000256" key="1">
    <source>
        <dbReference type="ARBA" id="ARBA00010541"/>
    </source>
</evidence>